<feature type="non-terminal residue" evidence="1">
    <location>
        <position position="1"/>
    </location>
</feature>
<reference evidence="1" key="1">
    <citation type="journal article" date="2019" name="Sci. Rep.">
        <title>Draft genome of Tanacetum cinerariifolium, the natural source of mosquito coil.</title>
        <authorList>
            <person name="Yamashiro T."/>
            <person name="Shiraishi A."/>
            <person name="Satake H."/>
            <person name="Nakayama K."/>
        </authorList>
    </citation>
    <scope>NUCLEOTIDE SEQUENCE</scope>
</reference>
<dbReference type="AlphaFoldDB" id="A0A699S6J8"/>
<organism evidence="1">
    <name type="scientific">Tanacetum cinerariifolium</name>
    <name type="common">Dalmatian daisy</name>
    <name type="synonym">Chrysanthemum cinerariifolium</name>
    <dbReference type="NCBI Taxonomy" id="118510"/>
    <lineage>
        <taxon>Eukaryota</taxon>
        <taxon>Viridiplantae</taxon>
        <taxon>Streptophyta</taxon>
        <taxon>Embryophyta</taxon>
        <taxon>Tracheophyta</taxon>
        <taxon>Spermatophyta</taxon>
        <taxon>Magnoliopsida</taxon>
        <taxon>eudicotyledons</taxon>
        <taxon>Gunneridae</taxon>
        <taxon>Pentapetalae</taxon>
        <taxon>asterids</taxon>
        <taxon>campanulids</taxon>
        <taxon>Asterales</taxon>
        <taxon>Asteraceae</taxon>
        <taxon>Asteroideae</taxon>
        <taxon>Anthemideae</taxon>
        <taxon>Anthemidinae</taxon>
        <taxon>Tanacetum</taxon>
    </lineage>
</organism>
<protein>
    <submittedName>
        <fullName evidence="1">Uncharacterized protein</fullName>
    </submittedName>
</protein>
<gene>
    <name evidence="1" type="ORF">Tci_865061</name>
</gene>
<dbReference type="EMBL" id="BKCJ011141177">
    <property type="protein sequence ID" value="GFC93091.1"/>
    <property type="molecule type" value="Genomic_DNA"/>
</dbReference>
<sequence length="62" mass="7574">EKYAKLEAERYEYMIRYSALCDNDKQHRKRIADQEVLYDKMSVQLVELDKQHRKQIADQEVL</sequence>
<accession>A0A699S6J8</accession>
<comment type="caution">
    <text evidence="1">The sequence shown here is derived from an EMBL/GenBank/DDBJ whole genome shotgun (WGS) entry which is preliminary data.</text>
</comment>
<name>A0A699S6J8_TANCI</name>
<evidence type="ECO:0000313" key="1">
    <source>
        <dbReference type="EMBL" id="GFC93091.1"/>
    </source>
</evidence>
<proteinExistence type="predicted"/>